<dbReference type="RefSeq" id="WP_092364531.1">
    <property type="nucleotide sequence ID" value="NZ_BMGV01000004.1"/>
</dbReference>
<feature type="transmembrane region" description="Helical" evidence="1">
    <location>
        <begin position="143"/>
        <end position="164"/>
    </location>
</feature>
<feature type="transmembrane region" description="Helical" evidence="1">
    <location>
        <begin position="184"/>
        <end position="202"/>
    </location>
</feature>
<name>A0A1H6XEZ4_9RHOB</name>
<accession>A0A1H6XEZ4</accession>
<organism evidence="3 4">
    <name type="scientific">Cribrihabitans marinus</name>
    <dbReference type="NCBI Taxonomy" id="1227549"/>
    <lineage>
        <taxon>Bacteria</taxon>
        <taxon>Pseudomonadati</taxon>
        <taxon>Pseudomonadota</taxon>
        <taxon>Alphaproteobacteria</taxon>
        <taxon>Rhodobacterales</taxon>
        <taxon>Paracoccaceae</taxon>
        <taxon>Cribrihabitans</taxon>
    </lineage>
</organism>
<dbReference type="Pfam" id="PF00211">
    <property type="entry name" value="Guanylate_cyc"/>
    <property type="match status" value="1"/>
</dbReference>
<evidence type="ECO:0000313" key="4">
    <source>
        <dbReference type="Proteomes" id="UP000199379"/>
    </source>
</evidence>
<dbReference type="GO" id="GO:0006171">
    <property type="term" value="P:cAMP biosynthetic process"/>
    <property type="evidence" value="ECO:0007669"/>
    <property type="project" value="TreeGrafter"/>
</dbReference>
<dbReference type="Proteomes" id="UP000199379">
    <property type="component" value="Unassembled WGS sequence"/>
</dbReference>
<evidence type="ECO:0000256" key="1">
    <source>
        <dbReference type="SAM" id="Phobius"/>
    </source>
</evidence>
<dbReference type="CDD" id="cd07302">
    <property type="entry name" value="CHD"/>
    <property type="match status" value="1"/>
</dbReference>
<dbReference type="InterPro" id="IPR001054">
    <property type="entry name" value="A/G_cyclase"/>
</dbReference>
<feature type="transmembrane region" description="Helical" evidence="1">
    <location>
        <begin position="25"/>
        <end position="45"/>
    </location>
</feature>
<evidence type="ECO:0000259" key="2">
    <source>
        <dbReference type="PROSITE" id="PS50125"/>
    </source>
</evidence>
<dbReference type="SMART" id="SM00044">
    <property type="entry name" value="CYCc"/>
    <property type="match status" value="1"/>
</dbReference>
<feature type="transmembrane region" description="Helical" evidence="1">
    <location>
        <begin position="120"/>
        <end position="138"/>
    </location>
</feature>
<dbReference type="PANTHER" id="PTHR43081:SF1">
    <property type="entry name" value="ADENYLATE CYCLASE, TERMINAL-DIFFERENTIATION SPECIFIC"/>
    <property type="match status" value="1"/>
</dbReference>
<keyword evidence="1" id="KW-1133">Transmembrane helix</keyword>
<dbReference type="Gene3D" id="3.30.70.1230">
    <property type="entry name" value="Nucleotide cyclase"/>
    <property type="match status" value="1"/>
</dbReference>
<keyword evidence="1" id="KW-0812">Transmembrane</keyword>
<dbReference type="PANTHER" id="PTHR43081">
    <property type="entry name" value="ADENYLATE CYCLASE, TERMINAL-DIFFERENTIATION SPECIFIC-RELATED"/>
    <property type="match status" value="1"/>
</dbReference>
<keyword evidence="1" id="KW-0472">Membrane</keyword>
<feature type="transmembrane region" description="Helical" evidence="1">
    <location>
        <begin position="89"/>
        <end position="108"/>
    </location>
</feature>
<evidence type="ECO:0000313" key="3">
    <source>
        <dbReference type="EMBL" id="SEJ27688.1"/>
    </source>
</evidence>
<gene>
    <name evidence="3" type="ORF">SAMN05444007_10457</name>
</gene>
<feature type="transmembrane region" description="Helical" evidence="1">
    <location>
        <begin position="60"/>
        <end position="82"/>
    </location>
</feature>
<dbReference type="GO" id="GO:0035556">
    <property type="term" value="P:intracellular signal transduction"/>
    <property type="evidence" value="ECO:0007669"/>
    <property type="project" value="InterPro"/>
</dbReference>
<keyword evidence="4" id="KW-1185">Reference proteome</keyword>
<reference evidence="3 4" key="1">
    <citation type="submission" date="2016-10" db="EMBL/GenBank/DDBJ databases">
        <authorList>
            <person name="de Groot N.N."/>
        </authorList>
    </citation>
    <scope>NUCLEOTIDE SEQUENCE [LARGE SCALE GENOMIC DNA]</scope>
    <source>
        <strain evidence="3 4">DSM 29340</strain>
    </source>
</reference>
<protein>
    <submittedName>
        <fullName evidence="3">Adenylate cyclase</fullName>
    </submittedName>
</protein>
<feature type="domain" description="Guanylate cyclase" evidence="2">
    <location>
        <begin position="251"/>
        <end position="379"/>
    </location>
</feature>
<dbReference type="AlphaFoldDB" id="A0A1H6XEZ4"/>
<dbReference type="InterPro" id="IPR029787">
    <property type="entry name" value="Nucleotide_cyclase"/>
</dbReference>
<dbReference type="InterPro" id="IPR050697">
    <property type="entry name" value="Adenylyl/Guanylyl_Cyclase_3/4"/>
</dbReference>
<dbReference type="SUPFAM" id="SSF55073">
    <property type="entry name" value="Nucleotide cyclase"/>
    <property type="match status" value="1"/>
</dbReference>
<sequence>MTDQTEPVGEVDALMRQAALDAERLLSGLRMFVALGLGLFFLVAVKPADALQEPVLLRQWAFAGSTMMGYFLLGLLTWILSARGLFRMWGVWVVATADTLFVLSGLWLSLMNTGLEPGAIFVFPSAWLVPLVLAFAVIRGDPWVMAFTVAVLCLGLALLAIGGAESGQQGRRETLDLFLSLPPNVMRLAMIALAGIVLVTAARRVRRLLLRSIRDARSRANLTRYLPAQLADDLGEVGLAALQRGSRQEVGLLFVDIRGFTGMTQEMPPEKVSEFVSDYRRRVSAAAEKTRGIIDKFMGDAVLIVFEGDGAARRCLDCGLMLRADIADWSKARTMRGDAPVRVGIGMHWGEVFRGVVGDANRLEYSVFGDAVNIAARLESLTREMEMDVIASRDLIATAKAEAGSLGFIDLEPIEVRGRTGALALSGVAKDAPLRSAGTAAPVSGSSS</sequence>
<proteinExistence type="predicted"/>
<dbReference type="STRING" id="1227549.SAMN05444007_10457"/>
<dbReference type="EMBL" id="FNYD01000004">
    <property type="protein sequence ID" value="SEJ27688.1"/>
    <property type="molecule type" value="Genomic_DNA"/>
</dbReference>
<dbReference type="GO" id="GO:0004016">
    <property type="term" value="F:adenylate cyclase activity"/>
    <property type="evidence" value="ECO:0007669"/>
    <property type="project" value="UniProtKB-ARBA"/>
</dbReference>
<dbReference type="OrthoDB" id="341967at2"/>
<dbReference type="PROSITE" id="PS50125">
    <property type="entry name" value="GUANYLATE_CYCLASE_2"/>
    <property type="match status" value="1"/>
</dbReference>